<dbReference type="Gene3D" id="3.40.50.300">
    <property type="entry name" value="P-loop containing nucleotide triphosphate hydrolases"/>
    <property type="match status" value="4"/>
</dbReference>
<accession>A0A4Y3IK72</accession>
<dbReference type="InterPro" id="IPR036397">
    <property type="entry name" value="RNaseH_sf"/>
</dbReference>
<evidence type="ECO:0000256" key="8">
    <source>
        <dbReference type="ARBA" id="ARBA00025483"/>
    </source>
</evidence>
<dbReference type="InterPro" id="IPR012337">
    <property type="entry name" value="RNaseH-like_sf"/>
</dbReference>
<dbReference type="Pfam" id="PF13361">
    <property type="entry name" value="UvrD_C"/>
    <property type="match status" value="1"/>
</dbReference>
<keyword evidence="7" id="KW-0413">Isomerase</keyword>
<gene>
    <name evidence="17" type="ORF">VCO01S_03430</name>
</gene>
<keyword evidence="15" id="KW-0175">Coiled coil</keyword>
<keyword evidence="3 14" id="KW-0378">Hydrolase</keyword>
<evidence type="ECO:0000256" key="7">
    <source>
        <dbReference type="ARBA" id="ARBA00023235"/>
    </source>
</evidence>
<dbReference type="SMART" id="SM00479">
    <property type="entry name" value="EXOIII"/>
    <property type="match status" value="1"/>
</dbReference>
<dbReference type="GO" id="GO:0016887">
    <property type="term" value="F:ATP hydrolysis activity"/>
    <property type="evidence" value="ECO:0007669"/>
    <property type="project" value="RHEA"/>
</dbReference>
<evidence type="ECO:0000313" key="18">
    <source>
        <dbReference type="Proteomes" id="UP000318242"/>
    </source>
</evidence>
<evidence type="ECO:0000256" key="4">
    <source>
        <dbReference type="ARBA" id="ARBA00022806"/>
    </source>
</evidence>
<dbReference type="InterPro" id="IPR014016">
    <property type="entry name" value="UvrD-like_ATP-bd"/>
</dbReference>
<keyword evidence="1" id="KW-0540">Nuclease</keyword>
<sequence>MIWEFQSTNRAPHVVNAAERIRKLGNRGSHYEPSHWSDGDIRTLFKEAKLLHDYLLSKFYKKDIIVEAFSTDLIGSADQGNFRTSDEEKIDSLADQVNVNNALSIKISKLKDENRLLKRRFSIYENDLRVKIQELSRIKEKEKQLQEKIENINNTESSLSIKKSEIHRLSSMKKSIINDIRFFEDKLNTLKIEKDKVSLDNKKITDELTDAISEFTSKENKNNLPRLSQEQESLISIDSGRHFLEAPPGSGKTTILTQRLRHALTRHQDDSDIVCLTFTTRAAEEMQNRASSLLGDRKPFIGNFHSFCLQQIRSSRYLSFKEKRFGILDDEYRTVLLDAAIESIELNTPIKLNKYITNLASNINISNKSSGKYNFNKLFFDSYLDISVLTSFEDSKIGDEFYKRCLESITSLVSNTPCLMNNTPTSNADIMDYLLRIFLRFNELKVNSGSWDYDDILCLGLQQIIKNKTKKSYIQIDEVQDLSPIQWEILDAISDESSHVFCVGDSFQSIYGFLGADLEHLRSRTHAFTTHEMKSNFRSDKHIVDVLSAYRQKNWNLPGFSSNSELSDSQSTLLLSFPDDVAEAHDIVHIVDRILQDASRNEVGLLFSTNNATESYCQFLTQKNMKFFRVSQYDLMQRKQIQDWLSVLKAYQGVATNRDWWRLIYRFARSKPVLKNSTKHDCIKLVNKLQVKGFSVKDILQTANLKEECASSKLSNVFQYNVKDLVTKFHGEGVVVYDTETTGLNFLESKIVQIAAVKVINGVVVDVFDRYVSIDIESDDTLRKQFEESQDIHKIKKEQVLKGQSLNEVLADFFSFVGDCAVVAHNLTFDETMLKMNINSESSNFHLLNAYAQFRQNTQLDTLLLTRQHFPKLKSYKLADLLNEFSLKGVNSHNALDDVKATAELLTFLIGVITPKLESLDEIIDSDQALTNALRSTWSEIENLMDSETIKGELSLSDALETWLGYISKKADWYDYSVTMEIIDEATEKLIPWLDKNNYHGLLNDLTNERKASVERLFTLKEADLIDKTKHKLIVSTIHRAKGLEFETVILPQVTNDRFPPWVPDDTSNEERDARYRESQRLLYVALSRPTKKLIVSYHEKKTPKMWQKGLSSYIEVLRDSFMFVR</sequence>
<protein>
    <recommendedName>
        <fullName evidence="11">DNA 3'-5' helicase</fullName>
        <ecNumber evidence="11">5.6.2.4</ecNumber>
    </recommendedName>
    <alternativeName>
        <fullName evidence="12">DNA 3'-5' helicase II</fullName>
    </alternativeName>
</protein>
<evidence type="ECO:0000256" key="3">
    <source>
        <dbReference type="ARBA" id="ARBA00022801"/>
    </source>
</evidence>
<evidence type="ECO:0000256" key="5">
    <source>
        <dbReference type="ARBA" id="ARBA00022839"/>
    </source>
</evidence>
<dbReference type="CDD" id="cd06127">
    <property type="entry name" value="DEDDh"/>
    <property type="match status" value="1"/>
</dbReference>
<organism evidence="17 18">
    <name type="scientific">Vibrio comitans NBRC 102076</name>
    <dbReference type="NCBI Taxonomy" id="1219078"/>
    <lineage>
        <taxon>Bacteria</taxon>
        <taxon>Pseudomonadati</taxon>
        <taxon>Pseudomonadota</taxon>
        <taxon>Gammaproteobacteria</taxon>
        <taxon>Vibrionales</taxon>
        <taxon>Vibrionaceae</taxon>
        <taxon>Vibrio</taxon>
    </lineage>
</organism>
<evidence type="ECO:0000259" key="16">
    <source>
        <dbReference type="PROSITE" id="PS51198"/>
    </source>
</evidence>
<evidence type="ECO:0000256" key="13">
    <source>
        <dbReference type="ARBA" id="ARBA00048988"/>
    </source>
</evidence>
<dbReference type="InterPro" id="IPR013520">
    <property type="entry name" value="Ribonucl_H"/>
</dbReference>
<dbReference type="EC" id="5.6.2.4" evidence="11"/>
<comment type="subunit">
    <text evidence="9">DNA polymerase III contains a core (composed of alpha, epsilon and theta chains) that associates with a tau subunit. This core dimerizes to form the POLIII' complex. PolIII' associates with the gamma complex (composed of gamma, delta, delta', psi and chi chains) and with the beta chain to form the complete DNA polymerase III complex.</text>
</comment>
<evidence type="ECO:0000256" key="15">
    <source>
        <dbReference type="SAM" id="Coils"/>
    </source>
</evidence>
<keyword evidence="5" id="KW-0269">Exonuclease</keyword>
<evidence type="ECO:0000256" key="12">
    <source>
        <dbReference type="ARBA" id="ARBA00034923"/>
    </source>
</evidence>
<dbReference type="PROSITE" id="PS51198">
    <property type="entry name" value="UVRD_HELICASE_ATP_BIND"/>
    <property type="match status" value="1"/>
</dbReference>
<keyword evidence="6 14" id="KW-0067">ATP-binding</keyword>
<dbReference type="SUPFAM" id="SSF53098">
    <property type="entry name" value="Ribonuclease H-like"/>
    <property type="match status" value="1"/>
</dbReference>
<dbReference type="PANTHER" id="PTHR11070">
    <property type="entry name" value="UVRD / RECB / PCRA DNA HELICASE FAMILY MEMBER"/>
    <property type="match status" value="1"/>
</dbReference>
<dbReference type="GO" id="GO:0004527">
    <property type="term" value="F:exonuclease activity"/>
    <property type="evidence" value="ECO:0007669"/>
    <property type="project" value="UniProtKB-KW"/>
</dbReference>
<dbReference type="Gene3D" id="3.30.420.10">
    <property type="entry name" value="Ribonuclease H-like superfamily/Ribonuclease H"/>
    <property type="match status" value="1"/>
</dbReference>
<dbReference type="GO" id="GO:0043138">
    <property type="term" value="F:3'-5' DNA helicase activity"/>
    <property type="evidence" value="ECO:0007669"/>
    <property type="project" value="UniProtKB-EC"/>
</dbReference>
<proteinExistence type="predicted"/>
<dbReference type="SUPFAM" id="SSF52540">
    <property type="entry name" value="P-loop containing nucleoside triphosphate hydrolases"/>
    <property type="match status" value="1"/>
</dbReference>
<dbReference type="GO" id="GO:0003677">
    <property type="term" value="F:DNA binding"/>
    <property type="evidence" value="ECO:0007669"/>
    <property type="project" value="InterPro"/>
</dbReference>
<comment type="function">
    <text evidence="8">DNA polymerase III is a complex, multichain enzyme responsible for most of the replicative synthesis in bacteria. The epsilon subunit contain the editing function and is a proofreading 3'-5' exonuclease.</text>
</comment>
<name>A0A4Y3IK72_9VIBR</name>
<dbReference type="InterPro" id="IPR027417">
    <property type="entry name" value="P-loop_NTPase"/>
</dbReference>
<dbReference type="Pfam" id="PF00580">
    <property type="entry name" value="UvrD-helicase"/>
    <property type="match status" value="1"/>
</dbReference>
<comment type="catalytic activity">
    <reaction evidence="10">
        <text>Couples ATP hydrolysis with the unwinding of duplex DNA by translocating in the 3'-5' direction.</text>
        <dbReference type="EC" id="5.6.2.4"/>
    </reaction>
</comment>
<evidence type="ECO:0000256" key="9">
    <source>
        <dbReference type="ARBA" id="ARBA00026073"/>
    </source>
</evidence>
<feature type="domain" description="UvrD-like helicase ATP-binding" evidence="16">
    <location>
        <begin position="225"/>
        <end position="540"/>
    </location>
</feature>
<dbReference type="Proteomes" id="UP000318242">
    <property type="component" value="Unassembled WGS sequence"/>
</dbReference>
<feature type="binding site" evidence="14">
    <location>
        <begin position="246"/>
        <end position="253"/>
    </location>
    <ligand>
        <name>ATP</name>
        <dbReference type="ChEBI" id="CHEBI:30616"/>
    </ligand>
</feature>
<evidence type="ECO:0000256" key="10">
    <source>
        <dbReference type="ARBA" id="ARBA00034617"/>
    </source>
</evidence>
<dbReference type="PANTHER" id="PTHR11070:SF2">
    <property type="entry name" value="ATP-DEPENDENT DNA HELICASE SRS2"/>
    <property type="match status" value="1"/>
</dbReference>
<dbReference type="Pfam" id="PF00929">
    <property type="entry name" value="RNase_T"/>
    <property type="match status" value="1"/>
</dbReference>
<dbReference type="EMBL" id="BJLH01000001">
    <property type="protein sequence ID" value="GEA59150.1"/>
    <property type="molecule type" value="Genomic_DNA"/>
</dbReference>
<dbReference type="GO" id="GO:0005524">
    <property type="term" value="F:ATP binding"/>
    <property type="evidence" value="ECO:0007669"/>
    <property type="project" value="UniProtKB-UniRule"/>
</dbReference>
<dbReference type="InterPro" id="IPR000212">
    <property type="entry name" value="DNA_helicase_UvrD/REP"/>
</dbReference>
<keyword evidence="18" id="KW-1185">Reference proteome</keyword>
<evidence type="ECO:0000313" key="17">
    <source>
        <dbReference type="EMBL" id="GEA59150.1"/>
    </source>
</evidence>
<dbReference type="AlphaFoldDB" id="A0A4Y3IK72"/>
<dbReference type="GO" id="GO:0000725">
    <property type="term" value="P:recombinational repair"/>
    <property type="evidence" value="ECO:0007669"/>
    <property type="project" value="TreeGrafter"/>
</dbReference>
<feature type="coiled-coil region" evidence="15">
    <location>
        <begin position="100"/>
        <end position="158"/>
    </location>
</feature>
<dbReference type="InterPro" id="IPR014017">
    <property type="entry name" value="DNA_helicase_UvrD-like_C"/>
</dbReference>
<evidence type="ECO:0000256" key="6">
    <source>
        <dbReference type="ARBA" id="ARBA00022840"/>
    </source>
</evidence>
<dbReference type="FunFam" id="3.30.420.10:FF:000045">
    <property type="entry name" value="3'-5' exonuclease DinG"/>
    <property type="match status" value="1"/>
</dbReference>
<evidence type="ECO:0000256" key="14">
    <source>
        <dbReference type="PROSITE-ProRule" id="PRU00560"/>
    </source>
</evidence>
<evidence type="ECO:0000256" key="1">
    <source>
        <dbReference type="ARBA" id="ARBA00022722"/>
    </source>
</evidence>
<evidence type="ECO:0000256" key="2">
    <source>
        <dbReference type="ARBA" id="ARBA00022741"/>
    </source>
</evidence>
<comment type="caution">
    <text evidence="17">The sequence shown here is derived from an EMBL/GenBank/DDBJ whole genome shotgun (WGS) entry which is preliminary data.</text>
</comment>
<evidence type="ECO:0000256" key="11">
    <source>
        <dbReference type="ARBA" id="ARBA00034808"/>
    </source>
</evidence>
<reference evidence="17 18" key="1">
    <citation type="submission" date="2019-06" db="EMBL/GenBank/DDBJ databases">
        <title>Whole genome shotgun sequence of Vibrio comitans NBRC 102076.</title>
        <authorList>
            <person name="Hosoyama A."/>
            <person name="Uohara A."/>
            <person name="Ohji S."/>
            <person name="Ichikawa N."/>
        </authorList>
    </citation>
    <scope>NUCLEOTIDE SEQUENCE [LARGE SCALE GENOMIC DNA]</scope>
    <source>
        <strain evidence="17 18">NBRC 102076</strain>
    </source>
</reference>
<comment type="catalytic activity">
    <reaction evidence="13">
        <text>ATP + H2O = ADP + phosphate + H(+)</text>
        <dbReference type="Rhea" id="RHEA:13065"/>
        <dbReference type="ChEBI" id="CHEBI:15377"/>
        <dbReference type="ChEBI" id="CHEBI:15378"/>
        <dbReference type="ChEBI" id="CHEBI:30616"/>
        <dbReference type="ChEBI" id="CHEBI:43474"/>
        <dbReference type="ChEBI" id="CHEBI:456216"/>
        <dbReference type="EC" id="5.6.2.4"/>
    </reaction>
</comment>
<keyword evidence="4 14" id="KW-0347">Helicase</keyword>
<keyword evidence="2 14" id="KW-0547">Nucleotide-binding</keyword>